<name>A0A1M7E0T6_9RHOB</name>
<gene>
    <name evidence="1" type="ORF">SAMN05444414_1643</name>
</gene>
<keyword evidence="2" id="KW-1185">Reference proteome</keyword>
<dbReference type="RefSeq" id="WP_073201142.1">
    <property type="nucleotide sequence ID" value="NZ_FRBN01000064.1"/>
</dbReference>
<dbReference type="Proteomes" id="UP000184191">
    <property type="component" value="Unassembled WGS sequence"/>
</dbReference>
<dbReference type="EMBL" id="FRBN01000064">
    <property type="protein sequence ID" value="SHL85283.1"/>
    <property type="molecule type" value="Genomic_DNA"/>
</dbReference>
<proteinExistence type="predicted"/>
<evidence type="ECO:0000313" key="2">
    <source>
        <dbReference type="Proteomes" id="UP000184191"/>
    </source>
</evidence>
<accession>A0A1M7E0T6</accession>
<organism evidence="1 2">
    <name type="scientific">Roseovarius marisflavi</name>
    <dbReference type="NCBI Taxonomy" id="1054996"/>
    <lineage>
        <taxon>Bacteria</taxon>
        <taxon>Pseudomonadati</taxon>
        <taxon>Pseudomonadota</taxon>
        <taxon>Alphaproteobacteria</taxon>
        <taxon>Rhodobacterales</taxon>
        <taxon>Roseobacteraceae</taxon>
        <taxon>Roseovarius</taxon>
    </lineage>
</organism>
<dbReference type="AlphaFoldDB" id="A0A1M7E0T6"/>
<evidence type="ECO:0000313" key="1">
    <source>
        <dbReference type="EMBL" id="SHL85283.1"/>
    </source>
</evidence>
<reference evidence="2" key="1">
    <citation type="submission" date="2016-11" db="EMBL/GenBank/DDBJ databases">
        <authorList>
            <person name="Varghese N."/>
            <person name="Submissions S."/>
        </authorList>
    </citation>
    <scope>NUCLEOTIDE SEQUENCE [LARGE SCALE GENOMIC DNA]</scope>
    <source>
        <strain evidence="2">DSM 29327</strain>
    </source>
</reference>
<dbReference type="OrthoDB" id="7867935at2"/>
<protein>
    <submittedName>
        <fullName evidence="1">Uncharacterized protein</fullName>
    </submittedName>
</protein>
<sequence length="86" mass="9747">MPTLKELHDKLEAISAKVESARQQMDFKRGLNDGHNLSSGELLARYKFLKDKLDEEVTELDAHARHVSALEQDTRNWINSIDLGAS</sequence>